<dbReference type="EMBL" id="CM056741">
    <property type="protein sequence ID" value="KAJ8683145.1"/>
    <property type="molecule type" value="Genomic_DNA"/>
</dbReference>
<sequence>MPYIFLQVTILCALLSYAIAAVVSATKTADEDYDPHPLYTYSYDVADSYTGDYKTQSETRDGDVVVGQYSLVEPDGTRRIVDYTADSINGFNAVVRKEPLGINLQASVPTVPKYSQLQTSASAPGANYAPLQASASTPRAIIHPFFYYPRQLAYQAYPAYRTFIR</sequence>
<protein>
    <submittedName>
        <fullName evidence="1">Uncharacterized protein</fullName>
    </submittedName>
</protein>
<gene>
    <name evidence="1" type="ORF">QAD02_018937</name>
</gene>
<dbReference type="Proteomes" id="UP001239111">
    <property type="component" value="Chromosome 1"/>
</dbReference>
<keyword evidence="2" id="KW-1185">Reference proteome</keyword>
<reference evidence="1" key="1">
    <citation type="submission" date="2023-04" db="EMBL/GenBank/DDBJ databases">
        <title>A chromosome-level genome assembly of the parasitoid wasp Eretmocerus hayati.</title>
        <authorList>
            <person name="Zhong Y."/>
            <person name="Liu S."/>
            <person name="Liu Y."/>
        </authorList>
    </citation>
    <scope>NUCLEOTIDE SEQUENCE</scope>
    <source>
        <strain evidence="1">ZJU_SS_LIU_2023</strain>
    </source>
</reference>
<accession>A0ACC2PMX2</accession>
<evidence type="ECO:0000313" key="2">
    <source>
        <dbReference type="Proteomes" id="UP001239111"/>
    </source>
</evidence>
<organism evidence="1 2">
    <name type="scientific">Eretmocerus hayati</name>
    <dbReference type="NCBI Taxonomy" id="131215"/>
    <lineage>
        <taxon>Eukaryota</taxon>
        <taxon>Metazoa</taxon>
        <taxon>Ecdysozoa</taxon>
        <taxon>Arthropoda</taxon>
        <taxon>Hexapoda</taxon>
        <taxon>Insecta</taxon>
        <taxon>Pterygota</taxon>
        <taxon>Neoptera</taxon>
        <taxon>Endopterygota</taxon>
        <taxon>Hymenoptera</taxon>
        <taxon>Apocrita</taxon>
        <taxon>Proctotrupomorpha</taxon>
        <taxon>Chalcidoidea</taxon>
        <taxon>Aphelinidae</taxon>
        <taxon>Aphelininae</taxon>
        <taxon>Eretmocerus</taxon>
    </lineage>
</organism>
<evidence type="ECO:0000313" key="1">
    <source>
        <dbReference type="EMBL" id="KAJ8683145.1"/>
    </source>
</evidence>
<name>A0ACC2PMX2_9HYME</name>
<comment type="caution">
    <text evidence="1">The sequence shown here is derived from an EMBL/GenBank/DDBJ whole genome shotgun (WGS) entry which is preliminary data.</text>
</comment>
<proteinExistence type="predicted"/>